<dbReference type="Gene3D" id="3.40.50.300">
    <property type="entry name" value="P-loop containing nucleotide triphosphate hydrolases"/>
    <property type="match status" value="1"/>
</dbReference>
<keyword evidence="3" id="KW-0547">Nucleotide-binding</keyword>
<name>A0A553JZI5_9ACTN</name>
<dbReference type="PROSITE" id="PS00211">
    <property type="entry name" value="ABC_TRANSPORTER_1"/>
    <property type="match status" value="1"/>
</dbReference>
<evidence type="ECO:0000256" key="2">
    <source>
        <dbReference type="ARBA" id="ARBA00022448"/>
    </source>
</evidence>
<dbReference type="PANTHER" id="PTHR43335:SF4">
    <property type="entry name" value="ABC TRANSPORTER, ATP-BINDING PROTEIN"/>
    <property type="match status" value="1"/>
</dbReference>
<evidence type="ECO:0000256" key="5">
    <source>
        <dbReference type="SAM" id="MobiDB-lite"/>
    </source>
</evidence>
<evidence type="ECO:0000256" key="1">
    <source>
        <dbReference type="ARBA" id="ARBA00005417"/>
    </source>
</evidence>
<dbReference type="PANTHER" id="PTHR43335">
    <property type="entry name" value="ABC TRANSPORTER, ATP-BINDING PROTEIN"/>
    <property type="match status" value="1"/>
</dbReference>
<keyword evidence="4 7" id="KW-0067">ATP-binding</keyword>
<gene>
    <name evidence="7" type="ORF">FOJ82_11350</name>
</gene>
<protein>
    <submittedName>
        <fullName evidence="7">ATP-binding cassette domain-containing protein</fullName>
    </submittedName>
</protein>
<evidence type="ECO:0000313" key="8">
    <source>
        <dbReference type="Proteomes" id="UP000317638"/>
    </source>
</evidence>
<proteinExistence type="inferred from homology"/>
<sequence length="335" mass="36172">MSVDHRWSRTPTQWAVRTNDLAKSFGRNVAVAGLDLHVPVGAVHGLLGPNGSGKTTTLRMLLGLVHADRGQMEIFGLRVPERLPEVINRVGAIVESPKFYPSITLRRNLEILAMSLGVNRRRVTEVLLEVGLGGRGDNRFQQCSLGMKQRLAIAATLLKEPQLLIFDEPTNGLDPAGIHEIRTTMRALAEAGRTVLVSSHDLSEIEQVADSVSVIGRGRVIAEGELAEFLSGDEVNVEVEVDNNVVGSEALRRAGFRSTLVGSRLHVTRADGGRPDPRAVARTLAAVDQYPSHLVVSRATLEQAYLDLTADEHLSATQGRPTTAQPGLFGKGVVS</sequence>
<evidence type="ECO:0000256" key="3">
    <source>
        <dbReference type="ARBA" id="ARBA00022741"/>
    </source>
</evidence>
<dbReference type="RefSeq" id="WP_143938594.1">
    <property type="nucleotide sequence ID" value="NZ_VKKG01000004.1"/>
</dbReference>
<dbReference type="SUPFAM" id="SSF52540">
    <property type="entry name" value="P-loop containing nucleoside triphosphate hydrolases"/>
    <property type="match status" value="1"/>
</dbReference>
<dbReference type="SMART" id="SM00382">
    <property type="entry name" value="AAA"/>
    <property type="match status" value="1"/>
</dbReference>
<dbReference type="Proteomes" id="UP000317638">
    <property type="component" value="Unassembled WGS sequence"/>
</dbReference>
<dbReference type="AlphaFoldDB" id="A0A553JZI5"/>
<dbReference type="Pfam" id="PF00005">
    <property type="entry name" value="ABC_tran"/>
    <property type="match status" value="1"/>
</dbReference>
<feature type="compositionally biased region" description="Polar residues" evidence="5">
    <location>
        <begin position="316"/>
        <end position="325"/>
    </location>
</feature>
<accession>A0A553JZI5</accession>
<evidence type="ECO:0000256" key="4">
    <source>
        <dbReference type="ARBA" id="ARBA00022840"/>
    </source>
</evidence>
<comment type="caution">
    <text evidence="7">The sequence shown here is derived from an EMBL/GenBank/DDBJ whole genome shotgun (WGS) entry which is preliminary data.</text>
</comment>
<feature type="domain" description="ABC transporter" evidence="6">
    <location>
        <begin position="16"/>
        <end position="242"/>
    </location>
</feature>
<evidence type="ECO:0000313" key="7">
    <source>
        <dbReference type="EMBL" id="TRY17854.1"/>
    </source>
</evidence>
<comment type="similarity">
    <text evidence="1">Belongs to the ABC transporter superfamily.</text>
</comment>
<dbReference type="InterPro" id="IPR017871">
    <property type="entry name" value="ABC_transporter-like_CS"/>
</dbReference>
<dbReference type="OrthoDB" id="9804819at2"/>
<dbReference type="EMBL" id="VKKG01000004">
    <property type="protein sequence ID" value="TRY17854.1"/>
    <property type="molecule type" value="Genomic_DNA"/>
</dbReference>
<organism evidence="7 8">
    <name type="scientific">Tessaracoccus rhinocerotis</name>
    <dbReference type="NCBI Taxonomy" id="1689449"/>
    <lineage>
        <taxon>Bacteria</taxon>
        <taxon>Bacillati</taxon>
        <taxon>Actinomycetota</taxon>
        <taxon>Actinomycetes</taxon>
        <taxon>Propionibacteriales</taxon>
        <taxon>Propionibacteriaceae</taxon>
        <taxon>Tessaracoccus</taxon>
    </lineage>
</organism>
<dbReference type="InterPro" id="IPR003593">
    <property type="entry name" value="AAA+_ATPase"/>
</dbReference>
<evidence type="ECO:0000259" key="6">
    <source>
        <dbReference type="PROSITE" id="PS50893"/>
    </source>
</evidence>
<reference evidence="7 8" key="1">
    <citation type="submission" date="2019-07" db="EMBL/GenBank/DDBJ databases">
        <authorList>
            <person name="Zhou L.-Y."/>
        </authorList>
    </citation>
    <scope>NUCLEOTIDE SEQUENCE [LARGE SCALE GENOMIC DNA]</scope>
    <source>
        <strain evidence="7 8">YIM 101269</strain>
    </source>
</reference>
<dbReference type="InterPro" id="IPR027417">
    <property type="entry name" value="P-loop_NTPase"/>
</dbReference>
<keyword evidence="8" id="KW-1185">Reference proteome</keyword>
<dbReference type="GO" id="GO:0005524">
    <property type="term" value="F:ATP binding"/>
    <property type="evidence" value="ECO:0007669"/>
    <property type="project" value="UniProtKB-KW"/>
</dbReference>
<feature type="region of interest" description="Disordered" evidence="5">
    <location>
        <begin position="316"/>
        <end position="335"/>
    </location>
</feature>
<dbReference type="GO" id="GO:0016887">
    <property type="term" value="F:ATP hydrolysis activity"/>
    <property type="evidence" value="ECO:0007669"/>
    <property type="project" value="InterPro"/>
</dbReference>
<keyword evidence="2" id="KW-0813">Transport</keyword>
<dbReference type="InterPro" id="IPR003439">
    <property type="entry name" value="ABC_transporter-like_ATP-bd"/>
</dbReference>
<dbReference type="PROSITE" id="PS50893">
    <property type="entry name" value="ABC_TRANSPORTER_2"/>
    <property type="match status" value="1"/>
</dbReference>